<dbReference type="AlphaFoldDB" id="A0A1G8I0J4"/>
<name>A0A1G8I0J4_9SPHI</name>
<gene>
    <name evidence="1" type="ORF">SAMN05192573_11689</name>
</gene>
<keyword evidence="2" id="KW-1185">Reference proteome</keyword>
<dbReference type="EMBL" id="FNCG01000016">
    <property type="protein sequence ID" value="SDI12505.1"/>
    <property type="molecule type" value="Genomic_DNA"/>
</dbReference>
<accession>A0A1G8I0J4</accession>
<dbReference type="Proteomes" id="UP000199705">
    <property type="component" value="Unassembled WGS sequence"/>
</dbReference>
<organism evidence="1 2">
    <name type="scientific">Mucilaginibacter gossypii</name>
    <dbReference type="NCBI Taxonomy" id="551996"/>
    <lineage>
        <taxon>Bacteria</taxon>
        <taxon>Pseudomonadati</taxon>
        <taxon>Bacteroidota</taxon>
        <taxon>Sphingobacteriia</taxon>
        <taxon>Sphingobacteriales</taxon>
        <taxon>Sphingobacteriaceae</taxon>
        <taxon>Mucilaginibacter</taxon>
    </lineage>
</organism>
<proteinExistence type="predicted"/>
<sequence>METQERRPSSPITGKEGAPIDINLAAEWTKNHRHRNPKDIISQFFGQEILNTILKQDGCMGIRIYYANDQKLNSWQKFWVSVSNFLLSVIANVSGQQHFIITGVTADGEDQLPGNKSAVAKESAKGVQTFALMTAQNDNIVGEQAMPCPGTSGCPQNILTND</sequence>
<evidence type="ECO:0000313" key="1">
    <source>
        <dbReference type="EMBL" id="SDI12505.1"/>
    </source>
</evidence>
<dbReference type="STRING" id="551996.SAMN05192573_11689"/>
<reference evidence="2" key="1">
    <citation type="submission" date="2016-10" db="EMBL/GenBank/DDBJ databases">
        <authorList>
            <person name="Varghese N."/>
            <person name="Submissions S."/>
        </authorList>
    </citation>
    <scope>NUCLEOTIDE SEQUENCE [LARGE SCALE GENOMIC DNA]</scope>
    <source>
        <strain evidence="2">Gh-67</strain>
    </source>
</reference>
<protein>
    <submittedName>
        <fullName evidence="1">Uncharacterized protein</fullName>
    </submittedName>
</protein>
<evidence type="ECO:0000313" key="2">
    <source>
        <dbReference type="Proteomes" id="UP000199705"/>
    </source>
</evidence>